<dbReference type="SUPFAM" id="SSF49464">
    <property type="entry name" value="Carboxypeptidase regulatory domain-like"/>
    <property type="match status" value="1"/>
</dbReference>
<evidence type="ECO:0000259" key="8">
    <source>
        <dbReference type="Pfam" id="PF07715"/>
    </source>
</evidence>
<reference evidence="10" key="1">
    <citation type="journal article" date="2019" name="Int. J. Syst. Evol. Microbiol.">
        <title>The Global Catalogue of Microorganisms (GCM) 10K type strain sequencing project: providing services to taxonomists for standard genome sequencing and annotation.</title>
        <authorList>
            <consortium name="The Broad Institute Genomics Platform"/>
            <consortium name="The Broad Institute Genome Sequencing Center for Infectious Disease"/>
            <person name="Wu L."/>
            <person name="Ma J."/>
        </authorList>
    </citation>
    <scope>NUCLEOTIDE SEQUENCE [LARGE SCALE GENOMIC DNA]</scope>
    <source>
        <strain evidence="10">KCTC 52298</strain>
    </source>
</reference>
<dbReference type="Gene3D" id="2.170.130.10">
    <property type="entry name" value="TonB-dependent receptor, plug domain"/>
    <property type="match status" value="1"/>
</dbReference>
<keyword evidence="3 7" id="KW-1134">Transmembrane beta strand</keyword>
<proteinExistence type="inferred from homology"/>
<evidence type="ECO:0000313" key="10">
    <source>
        <dbReference type="Proteomes" id="UP001597440"/>
    </source>
</evidence>
<gene>
    <name evidence="9" type="ORF">ACFSQW_11840</name>
</gene>
<evidence type="ECO:0000256" key="4">
    <source>
        <dbReference type="ARBA" id="ARBA00022692"/>
    </source>
</evidence>
<keyword evidence="10" id="KW-1185">Reference proteome</keyword>
<dbReference type="EMBL" id="JBHULD010000014">
    <property type="protein sequence ID" value="MFD2555087.1"/>
    <property type="molecule type" value="Genomic_DNA"/>
</dbReference>
<organism evidence="9 10">
    <name type="scientific">Sphingobacterium tabacisoli</name>
    <dbReference type="NCBI Taxonomy" id="2044855"/>
    <lineage>
        <taxon>Bacteria</taxon>
        <taxon>Pseudomonadati</taxon>
        <taxon>Bacteroidota</taxon>
        <taxon>Sphingobacteriia</taxon>
        <taxon>Sphingobacteriales</taxon>
        <taxon>Sphingobacteriaceae</taxon>
        <taxon>Sphingobacterium</taxon>
    </lineage>
</organism>
<dbReference type="NCBIfam" id="TIGR04056">
    <property type="entry name" value="OMP_RagA_SusC"/>
    <property type="match status" value="1"/>
</dbReference>
<dbReference type="InterPro" id="IPR023997">
    <property type="entry name" value="TonB-dep_OMP_SusC/RagA_CS"/>
</dbReference>
<dbReference type="SUPFAM" id="SSF56935">
    <property type="entry name" value="Porins"/>
    <property type="match status" value="1"/>
</dbReference>
<evidence type="ECO:0000256" key="3">
    <source>
        <dbReference type="ARBA" id="ARBA00022452"/>
    </source>
</evidence>
<dbReference type="Gene3D" id="2.40.170.20">
    <property type="entry name" value="TonB-dependent receptor, beta-barrel domain"/>
    <property type="match status" value="1"/>
</dbReference>
<comment type="caution">
    <text evidence="9">The sequence shown here is derived from an EMBL/GenBank/DDBJ whole genome shotgun (WGS) entry which is preliminary data.</text>
</comment>
<dbReference type="InterPro" id="IPR012910">
    <property type="entry name" value="Plug_dom"/>
</dbReference>
<evidence type="ECO:0000256" key="6">
    <source>
        <dbReference type="ARBA" id="ARBA00023237"/>
    </source>
</evidence>
<dbReference type="PROSITE" id="PS52016">
    <property type="entry name" value="TONB_DEPENDENT_REC_3"/>
    <property type="match status" value="1"/>
</dbReference>
<feature type="domain" description="TonB-dependent receptor plug" evidence="8">
    <location>
        <begin position="237"/>
        <end position="344"/>
    </location>
</feature>
<dbReference type="NCBIfam" id="TIGR04057">
    <property type="entry name" value="SusC_RagA_signa"/>
    <property type="match status" value="1"/>
</dbReference>
<evidence type="ECO:0000313" key="9">
    <source>
        <dbReference type="EMBL" id="MFD2555087.1"/>
    </source>
</evidence>
<evidence type="ECO:0000256" key="2">
    <source>
        <dbReference type="ARBA" id="ARBA00022448"/>
    </source>
</evidence>
<sequence>MNNYCGKGVLYSVRYYKKYWIMRIQLITLFSILLLGQLNASSSFAQRITIHASQKSLEIVLKDIKKQSGYDLLYNPSMMSRLATSVTIAESNSSLRKTLDAVFRQQSQLEYIINEKIIIVRPKEKSTKDNVNDIIIQQQPIRGRVLNEKGEPLAGASIYVLDEQGHRTNVQTKTDEEGYFELPQDLVNAKLEVMYLGYTAQKLTARADMGVISLKPFSAEVEEVEVVSTGYQRMSKERMVGSVDVLDQKLIDRSVSSNILSRINGLTTGLQLPKINSNEGGNQPEFTIRGKSTLFANAEPLIVVDGFPYDGGLSSLNPADIASISILKDAAAASIWGARSGNGVVVISTKRGSKDRLSLSAEVIQSIADKPDLYYSKSISSSDFIDVEKFLYEKGAYNARLKTGYQPVSPVVEILDKMSKGQLSNEDGNELIDAYRVKDSRIQRLKYFYQIPLEQQYNLSISRPFKDGSFYISGGLNRLDQATKYTQNERKTLLVKYDQRFLNDRLNFSFQTNLTDRKTQNAQNSTAMYPYEELVSVDGKPTAITGSLRNSYVDTVGNGNLLNWHYNPLTDLGKGMSTSSLFNLRLNGGIDAKIFPFLTASVKYQYSKSFGDDLMRYAEDSYYVRNMVNTFTRYDKATAKYIQQIPVGESRTISHLRGTSYLWRGQLAVDKRINKDHHITALMAMELSDARSEVDKKQLIGYDPSTATSATIDHINALSRIYGGSQVINDGNYQNWHVDRYRSYLLNAAYSYKNIYDVYGSIRRDESNLFGVATNQKGVPLWSVGAAYNAKRGLLTSVLWLSELRLRSSYGVQGNVDKTMSAWLTARYENFKNSYQNIFATIVNPPNPSLRWEKTKVINIGFDLGVLDQRVVMHIDRYWKNGNDLIGNGEIAPQTGLIQFRGNVADTQIEGFDLSVTSKNLMGRFQWQSVFNFSKAKDKVVRYLIKQANNFSYMATNYLNPYEGFPQTALFSFPYAGLDNEGNPIGYFDGVESKDYSAILNSEDMWNMQYHGPRVPSYFGSFRNDFSYGRFYASFNMLYQFGGYFRRISLSNTALYSATTSGNAIYDYEKRWQLPGDEARTDVPSLMYPANSSRSNLYAYSSALVGKSDVIRLQDVQIGLRLMDRYKWVKSLDMTFVIDNVCILWRANKYRLDPNVFQSAYPVPRQFSLRLKANF</sequence>
<evidence type="ECO:0000256" key="1">
    <source>
        <dbReference type="ARBA" id="ARBA00004571"/>
    </source>
</evidence>
<comment type="similarity">
    <text evidence="7">Belongs to the TonB-dependent receptor family.</text>
</comment>
<keyword evidence="6 7" id="KW-0998">Cell outer membrane</keyword>
<accession>A0ABW5L5B4</accession>
<dbReference type="InterPro" id="IPR036942">
    <property type="entry name" value="Beta-barrel_TonB_sf"/>
</dbReference>
<keyword evidence="2 7" id="KW-0813">Transport</keyword>
<dbReference type="Proteomes" id="UP001597440">
    <property type="component" value="Unassembled WGS sequence"/>
</dbReference>
<dbReference type="InterPro" id="IPR039426">
    <property type="entry name" value="TonB-dep_rcpt-like"/>
</dbReference>
<dbReference type="RefSeq" id="WP_210353453.1">
    <property type="nucleotide sequence ID" value="NZ_JAEQMU010000001.1"/>
</dbReference>
<evidence type="ECO:0000256" key="7">
    <source>
        <dbReference type="PROSITE-ProRule" id="PRU01360"/>
    </source>
</evidence>
<protein>
    <submittedName>
        <fullName evidence="9">SusC/RagA family TonB-linked outer membrane protein</fullName>
    </submittedName>
</protein>
<dbReference type="Pfam" id="PF07715">
    <property type="entry name" value="Plug"/>
    <property type="match status" value="1"/>
</dbReference>
<dbReference type="InterPro" id="IPR008969">
    <property type="entry name" value="CarboxyPept-like_regulatory"/>
</dbReference>
<keyword evidence="5 7" id="KW-0472">Membrane</keyword>
<keyword evidence="4 7" id="KW-0812">Transmembrane</keyword>
<name>A0ABW5L5B4_9SPHI</name>
<dbReference type="InterPro" id="IPR023996">
    <property type="entry name" value="TonB-dep_OMP_SusC/RagA"/>
</dbReference>
<evidence type="ECO:0000256" key="5">
    <source>
        <dbReference type="ARBA" id="ARBA00023136"/>
    </source>
</evidence>
<dbReference type="Gene3D" id="2.60.40.1120">
    <property type="entry name" value="Carboxypeptidase-like, regulatory domain"/>
    <property type="match status" value="1"/>
</dbReference>
<comment type="subcellular location">
    <subcellularLocation>
        <location evidence="1 7">Cell outer membrane</location>
        <topology evidence="1 7">Multi-pass membrane protein</topology>
    </subcellularLocation>
</comment>
<dbReference type="Pfam" id="PF13620">
    <property type="entry name" value="CarboxypepD_reg"/>
    <property type="match status" value="1"/>
</dbReference>
<dbReference type="InterPro" id="IPR037066">
    <property type="entry name" value="Plug_dom_sf"/>
</dbReference>